<dbReference type="EMBL" id="JH688569">
    <property type="protein sequence ID" value="EJD32901.1"/>
    <property type="molecule type" value="Genomic_DNA"/>
</dbReference>
<dbReference type="KEGG" id="adl:AURDEDRAFT_178004"/>
<dbReference type="AlphaFoldDB" id="J0L944"/>
<dbReference type="InParanoid" id="J0L944"/>
<gene>
    <name evidence="1" type="ORF">AURDEDRAFT_178004</name>
</gene>
<keyword evidence="2" id="KW-1185">Reference proteome</keyword>
<evidence type="ECO:0000313" key="2">
    <source>
        <dbReference type="Proteomes" id="UP000006514"/>
    </source>
</evidence>
<reference evidence="2" key="1">
    <citation type="journal article" date="2012" name="Science">
        <title>The Paleozoic origin of enzymatic lignin decomposition reconstructed from 31 fungal genomes.</title>
        <authorList>
            <person name="Floudas D."/>
            <person name="Binder M."/>
            <person name="Riley R."/>
            <person name="Barry K."/>
            <person name="Blanchette R.A."/>
            <person name="Henrissat B."/>
            <person name="Martinez A.T."/>
            <person name="Otillar R."/>
            <person name="Spatafora J.W."/>
            <person name="Yadav J.S."/>
            <person name="Aerts A."/>
            <person name="Benoit I."/>
            <person name="Boyd A."/>
            <person name="Carlson A."/>
            <person name="Copeland A."/>
            <person name="Coutinho P.M."/>
            <person name="de Vries R.P."/>
            <person name="Ferreira P."/>
            <person name="Findley K."/>
            <person name="Foster B."/>
            <person name="Gaskell J."/>
            <person name="Glotzer D."/>
            <person name="Gorecki P."/>
            <person name="Heitman J."/>
            <person name="Hesse C."/>
            <person name="Hori C."/>
            <person name="Igarashi K."/>
            <person name="Jurgens J.A."/>
            <person name="Kallen N."/>
            <person name="Kersten P."/>
            <person name="Kohler A."/>
            <person name="Kuees U."/>
            <person name="Kumar T.K.A."/>
            <person name="Kuo A."/>
            <person name="LaButti K."/>
            <person name="Larrondo L.F."/>
            <person name="Lindquist E."/>
            <person name="Ling A."/>
            <person name="Lombard V."/>
            <person name="Lucas S."/>
            <person name="Lundell T."/>
            <person name="Martin R."/>
            <person name="McLaughlin D.J."/>
            <person name="Morgenstern I."/>
            <person name="Morin E."/>
            <person name="Murat C."/>
            <person name="Nagy L.G."/>
            <person name="Nolan M."/>
            <person name="Ohm R.A."/>
            <person name="Patyshakuliyeva A."/>
            <person name="Rokas A."/>
            <person name="Ruiz-Duenas F.J."/>
            <person name="Sabat G."/>
            <person name="Salamov A."/>
            <person name="Samejima M."/>
            <person name="Schmutz J."/>
            <person name="Slot J.C."/>
            <person name="St John F."/>
            <person name="Stenlid J."/>
            <person name="Sun H."/>
            <person name="Sun S."/>
            <person name="Syed K."/>
            <person name="Tsang A."/>
            <person name="Wiebenga A."/>
            <person name="Young D."/>
            <person name="Pisabarro A."/>
            <person name="Eastwood D.C."/>
            <person name="Martin F."/>
            <person name="Cullen D."/>
            <person name="Grigoriev I.V."/>
            <person name="Hibbett D.S."/>
        </authorList>
    </citation>
    <scope>NUCLEOTIDE SEQUENCE [LARGE SCALE GENOMIC DNA]</scope>
    <source>
        <strain evidence="2">TFB10046</strain>
    </source>
</reference>
<organism evidence="1 2">
    <name type="scientific">Auricularia subglabra (strain TFB-10046 / SS5)</name>
    <name type="common">White-rot fungus</name>
    <name type="synonym">Auricularia delicata (strain TFB10046)</name>
    <dbReference type="NCBI Taxonomy" id="717982"/>
    <lineage>
        <taxon>Eukaryota</taxon>
        <taxon>Fungi</taxon>
        <taxon>Dikarya</taxon>
        <taxon>Basidiomycota</taxon>
        <taxon>Agaricomycotina</taxon>
        <taxon>Agaricomycetes</taxon>
        <taxon>Auriculariales</taxon>
        <taxon>Auriculariaceae</taxon>
        <taxon>Auricularia</taxon>
    </lineage>
</organism>
<name>J0L944_AURST</name>
<sequence length="76" mass="8277">MSHQLFDTAFMSVHTVRDGDEAMIMAVDPRIRGRLDFSEADDAGILRRVTGIAGLAKSQGVESSMQGVLIQLAWVT</sequence>
<proteinExistence type="predicted"/>
<evidence type="ECO:0000313" key="1">
    <source>
        <dbReference type="EMBL" id="EJD32901.1"/>
    </source>
</evidence>
<protein>
    <submittedName>
        <fullName evidence="1">Uncharacterized protein</fullName>
    </submittedName>
</protein>
<accession>J0L944</accession>
<dbReference type="Proteomes" id="UP000006514">
    <property type="component" value="Unassembled WGS sequence"/>
</dbReference>